<proteinExistence type="predicted"/>
<comment type="caution">
    <text evidence="2">The sequence shown here is derived from an EMBL/GenBank/DDBJ whole genome shotgun (WGS) entry which is preliminary data.</text>
</comment>
<organism evidence="2 3">
    <name type="scientific">Pieris macdunnoughi</name>
    <dbReference type="NCBI Taxonomy" id="345717"/>
    <lineage>
        <taxon>Eukaryota</taxon>
        <taxon>Metazoa</taxon>
        <taxon>Ecdysozoa</taxon>
        <taxon>Arthropoda</taxon>
        <taxon>Hexapoda</taxon>
        <taxon>Insecta</taxon>
        <taxon>Pterygota</taxon>
        <taxon>Neoptera</taxon>
        <taxon>Endopterygota</taxon>
        <taxon>Lepidoptera</taxon>
        <taxon>Glossata</taxon>
        <taxon>Ditrysia</taxon>
        <taxon>Papilionoidea</taxon>
        <taxon>Pieridae</taxon>
        <taxon>Pierinae</taxon>
        <taxon>Pieris</taxon>
    </lineage>
</organism>
<dbReference type="EMBL" id="CAJOBZ010000031">
    <property type="protein sequence ID" value="CAF4889356.1"/>
    <property type="molecule type" value="Genomic_DNA"/>
</dbReference>
<reference evidence="2" key="1">
    <citation type="submission" date="2021-02" db="EMBL/GenBank/DDBJ databases">
        <authorList>
            <person name="Steward A R."/>
        </authorList>
    </citation>
    <scope>NUCLEOTIDE SEQUENCE</scope>
</reference>
<gene>
    <name evidence="2" type="ORF">PMACD_LOCUS10314</name>
</gene>
<dbReference type="Proteomes" id="UP000663880">
    <property type="component" value="Unassembled WGS sequence"/>
</dbReference>
<dbReference type="AlphaFoldDB" id="A0A821UH14"/>
<evidence type="ECO:0000313" key="3">
    <source>
        <dbReference type="Proteomes" id="UP000663880"/>
    </source>
</evidence>
<keyword evidence="3" id="KW-1185">Reference proteome</keyword>
<sequence length="97" mass="10747">MCEYLAQTRRRLLEQGLLTSPLSSDEHNALAEARRAQNYSLRRPPPPDSDEDAAGKAPKRVCAQTTPPPTQNMTPRPQAQPAPLSQRDENGRTVLNT</sequence>
<protein>
    <submittedName>
        <fullName evidence="2">Uncharacterized protein</fullName>
    </submittedName>
</protein>
<evidence type="ECO:0000313" key="2">
    <source>
        <dbReference type="EMBL" id="CAF4889356.1"/>
    </source>
</evidence>
<feature type="compositionally biased region" description="Basic and acidic residues" evidence="1">
    <location>
        <begin position="24"/>
        <end position="35"/>
    </location>
</feature>
<feature type="region of interest" description="Disordered" evidence="1">
    <location>
        <begin position="18"/>
        <end position="97"/>
    </location>
</feature>
<name>A0A821UH14_9NEOP</name>
<accession>A0A821UH14</accession>
<evidence type="ECO:0000256" key="1">
    <source>
        <dbReference type="SAM" id="MobiDB-lite"/>
    </source>
</evidence>